<dbReference type="OrthoDB" id="10261904at2759"/>
<reference evidence="6 7" key="1">
    <citation type="submission" date="2014-06" db="EMBL/GenBank/DDBJ databases">
        <title>Evolutionary Origins and Diversification of the Mycorrhizal Mutualists.</title>
        <authorList>
            <consortium name="DOE Joint Genome Institute"/>
            <consortium name="Mycorrhizal Genomics Consortium"/>
            <person name="Kohler A."/>
            <person name="Kuo A."/>
            <person name="Nagy L.G."/>
            <person name="Floudas D."/>
            <person name="Copeland A."/>
            <person name="Barry K.W."/>
            <person name="Cichocki N."/>
            <person name="Veneault-Fourrey C."/>
            <person name="LaButti K."/>
            <person name="Lindquist E.A."/>
            <person name="Lipzen A."/>
            <person name="Lundell T."/>
            <person name="Morin E."/>
            <person name="Murat C."/>
            <person name="Riley R."/>
            <person name="Ohm R."/>
            <person name="Sun H."/>
            <person name="Tunlid A."/>
            <person name="Henrissat B."/>
            <person name="Grigoriev I.V."/>
            <person name="Hibbett D.S."/>
            <person name="Martin F."/>
        </authorList>
    </citation>
    <scope>NUCLEOTIDE SEQUENCE [LARGE SCALE GENOMIC DNA]</scope>
    <source>
        <strain evidence="6 7">SS14</strain>
    </source>
</reference>
<dbReference type="AlphaFoldDB" id="A0A0C9V9K5"/>
<dbReference type="InterPro" id="IPR027417">
    <property type="entry name" value="P-loop_NTPase"/>
</dbReference>
<keyword evidence="1" id="KW-0547">Nucleotide-binding</keyword>
<dbReference type="GO" id="GO:0003724">
    <property type="term" value="F:RNA helicase activity"/>
    <property type="evidence" value="ECO:0007669"/>
    <property type="project" value="TreeGrafter"/>
</dbReference>
<dbReference type="PANTHER" id="PTHR47959:SF24">
    <property type="entry name" value="ATP-DEPENDENT RNA HELICASE"/>
    <property type="match status" value="1"/>
</dbReference>
<dbReference type="GO" id="GO:0005524">
    <property type="term" value="F:ATP binding"/>
    <property type="evidence" value="ECO:0007669"/>
    <property type="project" value="UniProtKB-KW"/>
</dbReference>
<sequence>MPSSLCPAATDHDHDHDQVTFKIKYTKPNPLQAQCIPPALERRDIIGVALGAEIDVRSVVIVGGDENRVTQAVKLAKRPHIIVATSGRLDDHLGSTSGFNLWNLKYLECTTYLFSATMTTKVSNPQRASLLNPVRVEYYIFIPLIEKDMHLVYLVNMLLPNSITFLQGSSTMHNAVPLHGRLSQSQRLGALGKFKSGNRNILATDVASRGLDIPSVDVVINFDIPSNSKLSRAGRTGKAITITTQYDVEILLRLDDMLGKKLSCGLDRDGDVVEAGLPRRSKTKKTR</sequence>
<dbReference type="PROSITE" id="PS51194">
    <property type="entry name" value="HELICASE_CTER"/>
    <property type="match status" value="1"/>
</dbReference>
<dbReference type="HOGENOM" id="CLU_970341_0_0_1"/>
<dbReference type="Pfam" id="PF00271">
    <property type="entry name" value="Helicase_C"/>
    <property type="match status" value="1"/>
</dbReference>
<evidence type="ECO:0000259" key="5">
    <source>
        <dbReference type="PROSITE" id="PS51194"/>
    </source>
</evidence>
<evidence type="ECO:0000256" key="1">
    <source>
        <dbReference type="ARBA" id="ARBA00022741"/>
    </source>
</evidence>
<dbReference type="PANTHER" id="PTHR47959">
    <property type="entry name" value="ATP-DEPENDENT RNA HELICASE RHLE-RELATED"/>
    <property type="match status" value="1"/>
</dbReference>
<evidence type="ECO:0000313" key="6">
    <source>
        <dbReference type="EMBL" id="KIJ33936.1"/>
    </source>
</evidence>
<dbReference type="SUPFAM" id="SSF52540">
    <property type="entry name" value="P-loop containing nucleoside triphosphate hydrolases"/>
    <property type="match status" value="1"/>
</dbReference>
<dbReference type="SMART" id="SM00490">
    <property type="entry name" value="HELICc"/>
    <property type="match status" value="1"/>
</dbReference>
<evidence type="ECO:0000256" key="4">
    <source>
        <dbReference type="ARBA" id="ARBA00022840"/>
    </source>
</evidence>
<protein>
    <submittedName>
        <fullName evidence="6">Unplaced genomic scaffold SPHSTscaffold_131, whole genome shotgun sequence</fullName>
    </submittedName>
</protein>
<evidence type="ECO:0000313" key="7">
    <source>
        <dbReference type="Proteomes" id="UP000054279"/>
    </source>
</evidence>
<keyword evidence="2" id="KW-0378">Hydrolase</keyword>
<keyword evidence="7" id="KW-1185">Reference proteome</keyword>
<evidence type="ECO:0000256" key="3">
    <source>
        <dbReference type="ARBA" id="ARBA00022806"/>
    </source>
</evidence>
<dbReference type="GO" id="GO:0016787">
    <property type="term" value="F:hydrolase activity"/>
    <property type="evidence" value="ECO:0007669"/>
    <property type="project" value="UniProtKB-KW"/>
</dbReference>
<feature type="domain" description="Helicase C-terminal" evidence="5">
    <location>
        <begin position="130"/>
        <end position="274"/>
    </location>
</feature>
<gene>
    <name evidence="6" type="ORF">M422DRAFT_61431</name>
</gene>
<keyword evidence="4" id="KW-0067">ATP-binding</keyword>
<dbReference type="Gene3D" id="3.40.50.300">
    <property type="entry name" value="P-loop containing nucleotide triphosphate hydrolases"/>
    <property type="match status" value="2"/>
</dbReference>
<organism evidence="6 7">
    <name type="scientific">Sphaerobolus stellatus (strain SS14)</name>
    <dbReference type="NCBI Taxonomy" id="990650"/>
    <lineage>
        <taxon>Eukaryota</taxon>
        <taxon>Fungi</taxon>
        <taxon>Dikarya</taxon>
        <taxon>Basidiomycota</taxon>
        <taxon>Agaricomycotina</taxon>
        <taxon>Agaricomycetes</taxon>
        <taxon>Phallomycetidae</taxon>
        <taxon>Geastrales</taxon>
        <taxon>Sphaerobolaceae</taxon>
        <taxon>Sphaerobolus</taxon>
    </lineage>
</organism>
<dbReference type="Proteomes" id="UP000054279">
    <property type="component" value="Unassembled WGS sequence"/>
</dbReference>
<name>A0A0C9V9K5_SPHS4</name>
<dbReference type="EMBL" id="KN837206">
    <property type="protein sequence ID" value="KIJ33936.1"/>
    <property type="molecule type" value="Genomic_DNA"/>
</dbReference>
<dbReference type="InterPro" id="IPR050079">
    <property type="entry name" value="DEAD_box_RNA_helicase"/>
</dbReference>
<dbReference type="CDD" id="cd18787">
    <property type="entry name" value="SF2_C_DEAD"/>
    <property type="match status" value="1"/>
</dbReference>
<keyword evidence="3" id="KW-0347">Helicase</keyword>
<dbReference type="InterPro" id="IPR001650">
    <property type="entry name" value="Helicase_C-like"/>
</dbReference>
<evidence type="ECO:0000256" key="2">
    <source>
        <dbReference type="ARBA" id="ARBA00022801"/>
    </source>
</evidence>
<dbReference type="GO" id="GO:0005829">
    <property type="term" value="C:cytosol"/>
    <property type="evidence" value="ECO:0007669"/>
    <property type="project" value="TreeGrafter"/>
</dbReference>
<accession>A0A0C9V9K5</accession>
<proteinExistence type="predicted"/>